<proteinExistence type="predicted"/>
<dbReference type="GeneTree" id="ENSGT00960000191084"/>
<keyword evidence="2" id="KW-1185">Reference proteome</keyword>
<sequence length="283" mass="32001">PEVVKGELHGEKADMATLSPPVYSTNMPSLATKVFTFVRSTSHCLTPDAEACSDIVVVSSLLSDVMMKYLDVLSTSHLMLEKKLDWERRQTQQYFMEKNYEKLSLHHSSSRTASCKSEFSENTDLPEKTYEAILVEDDRTMEKGRHYEIDIVDNTSCSSSSNLEESAIAALLILLLSPTVTAGIAVSQRKVCQISDPVQQILIQLHKIIFSTQLPPALQCNLKSRINERFKKSHFSRQNNPCKLKSENPIYYLWSSLSFHSIMLLILVSQKYKCKSPFSKGNP</sequence>
<dbReference type="Ensembl" id="ENSTGUT00000044336.1">
    <property type="protein sequence ID" value="ENSTGUP00000026665.1"/>
    <property type="gene ID" value="ENSTGUG00000020137.1"/>
</dbReference>
<reference evidence="1" key="3">
    <citation type="submission" date="2025-09" db="UniProtKB">
        <authorList>
            <consortium name="Ensembl"/>
        </authorList>
    </citation>
    <scope>IDENTIFICATION</scope>
</reference>
<protein>
    <submittedName>
        <fullName evidence="1">Uncharacterized protein</fullName>
    </submittedName>
</protein>
<name>A0A674GVL8_TAEGU</name>
<accession>A0A674GVL8</accession>
<dbReference type="OMA" id="NIFTADW"/>
<reference evidence="1" key="2">
    <citation type="submission" date="2025-08" db="UniProtKB">
        <authorList>
            <consortium name="Ensembl"/>
        </authorList>
    </citation>
    <scope>IDENTIFICATION</scope>
</reference>
<evidence type="ECO:0000313" key="1">
    <source>
        <dbReference type="Ensembl" id="ENSTGUP00000026665.1"/>
    </source>
</evidence>
<evidence type="ECO:0000313" key="2">
    <source>
        <dbReference type="Proteomes" id="UP000007754"/>
    </source>
</evidence>
<dbReference type="AlphaFoldDB" id="A0A674GVL8"/>
<organism evidence="1 2">
    <name type="scientific">Taeniopygia guttata</name>
    <name type="common">Zebra finch</name>
    <name type="synonym">Poephila guttata</name>
    <dbReference type="NCBI Taxonomy" id="59729"/>
    <lineage>
        <taxon>Eukaryota</taxon>
        <taxon>Metazoa</taxon>
        <taxon>Chordata</taxon>
        <taxon>Craniata</taxon>
        <taxon>Vertebrata</taxon>
        <taxon>Euteleostomi</taxon>
        <taxon>Archelosauria</taxon>
        <taxon>Archosauria</taxon>
        <taxon>Dinosauria</taxon>
        <taxon>Saurischia</taxon>
        <taxon>Theropoda</taxon>
        <taxon>Coelurosauria</taxon>
        <taxon>Aves</taxon>
        <taxon>Neognathae</taxon>
        <taxon>Neoaves</taxon>
        <taxon>Telluraves</taxon>
        <taxon>Australaves</taxon>
        <taxon>Passeriformes</taxon>
        <taxon>Passeroidea</taxon>
        <taxon>Estrildidae</taxon>
        <taxon>Estrildinae</taxon>
        <taxon>Taeniopygia</taxon>
    </lineage>
</organism>
<reference evidence="1 2" key="1">
    <citation type="journal article" date="2010" name="Nature">
        <title>The genome of a songbird.</title>
        <authorList>
            <person name="Warren W.C."/>
            <person name="Clayton D.F."/>
            <person name="Ellegren H."/>
            <person name="Arnold A.P."/>
            <person name="Hillier L.W."/>
            <person name="Kunstner A."/>
            <person name="Searle S."/>
            <person name="White S."/>
            <person name="Vilella A.J."/>
            <person name="Fairley S."/>
            <person name="Heger A."/>
            <person name="Kong L."/>
            <person name="Ponting C.P."/>
            <person name="Jarvis E.D."/>
            <person name="Mello C.V."/>
            <person name="Minx P."/>
            <person name="Lovell P."/>
            <person name="Velho T.A."/>
            <person name="Ferris M."/>
            <person name="Balakrishnan C.N."/>
            <person name="Sinha S."/>
            <person name="Blatti C."/>
            <person name="London S.E."/>
            <person name="Li Y."/>
            <person name="Lin Y.C."/>
            <person name="George J."/>
            <person name="Sweedler J."/>
            <person name="Southey B."/>
            <person name="Gunaratne P."/>
            <person name="Watson M."/>
            <person name="Nam K."/>
            <person name="Backstrom N."/>
            <person name="Smeds L."/>
            <person name="Nabholz B."/>
            <person name="Itoh Y."/>
            <person name="Whitney O."/>
            <person name="Pfenning A.R."/>
            <person name="Howard J."/>
            <person name="Volker M."/>
            <person name="Skinner B.M."/>
            <person name="Griffin D.K."/>
            <person name="Ye L."/>
            <person name="McLaren W.M."/>
            <person name="Flicek P."/>
            <person name="Quesada V."/>
            <person name="Velasco G."/>
            <person name="Lopez-Otin C."/>
            <person name="Puente X.S."/>
            <person name="Olender T."/>
            <person name="Lancet D."/>
            <person name="Smit A.F."/>
            <person name="Hubley R."/>
            <person name="Konkel M.K."/>
            <person name="Walker J.A."/>
            <person name="Batzer M.A."/>
            <person name="Gu W."/>
            <person name="Pollock D.D."/>
            <person name="Chen L."/>
            <person name="Cheng Z."/>
            <person name="Eichler E.E."/>
            <person name="Stapley J."/>
            <person name="Slate J."/>
            <person name="Ekblom R."/>
            <person name="Birkhead T."/>
            <person name="Burke T."/>
            <person name="Burt D."/>
            <person name="Scharff C."/>
            <person name="Adam I."/>
            <person name="Richard H."/>
            <person name="Sultan M."/>
            <person name="Soldatov A."/>
            <person name="Lehrach H."/>
            <person name="Edwards S.V."/>
            <person name="Yang S.P."/>
            <person name="Li X."/>
            <person name="Graves T."/>
            <person name="Fulton L."/>
            <person name="Nelson J."/>
            <person name="Chinwalla A."/>
            <person name="Hou S."/>
            <person name="Mardis E.R."/>
            <person name="Wilson R.K."/>
        </authorList>
    </citation>
    <scope>NUCLEOTIDE SEQUENCE [LARGE SCALE GENOMIC DNA]</scope>
</reference>
<dbReference type="InParanoid" id="A0A674GVL8"/>
<dbReference type="Proteomes" id="UP000007754">
    <property type="component" value="Chromosome 2"/>
</dbReference>